<organism evidence="1 2">
    <name type="scientific">Parelaphostrongylus tenuis</name>
    <name type="common">Meningeal worm</name>
    <dbReference type="NCBI Taxonomy" id="148309"/>
    <lineage>
        <taxon>Eukaryota</taxon>
        <taxon>Metazoa</taxon>
        <taxon>Ecdysozoa</taxon>
        <taxon>Nematoda</taxon>
        <taxon>Chromadorea</taxon>
        <taxon>Rhabditida</taxon>
        <taxon>Rhabditina</taxon>
        <taxon>Rhabditomorpha</taxon>
        <taxon>Strongyloidea</taxon>
        <taxon>Metastrongylidae</taxon>
        <taxon>Parelaphostrongylus</taxon>
    </lineage>
</organism>
<keyword evidence="2" id="KW-1185">Reference proteome</keyword>
<comment type="caution">
    <text evidence="1">The sequence shown here is derived from an EMBL/GenBank/DDBJ whole genome shotgun (WGS) entry which is preliminary data.</text>
</comment>
<proteinExistence type="predicted"/>
<dbReference type="AlphaFoldDB" id="A0AAD5MSW6"/>
<gene>
    <name evidence="1" type="ORF">KIN20_020477</name>
</gene>
<name>A0AAD5MSW6_PARTN</name>
<reference evidence="1" key="1">
    <citation type="submission" date="2021-06" db="EMBL/GenBank/DDBJ databases">
        <title>Parelaphostrongylus tenuis whole genome reference sequence.</title>
        <authorList>
            <person name="Garwood T.J."/>
            <person name="Larsen P.A."/>
            <person name="Fountain-Jones N.M."/>
            <person name="Garbe J.R."/>
            <person name="Macchietto M.G."/>
            <person name="Kania S.A."/>
            <person name="Gerhold R.W."/>
            <person name="Richards J.E."/>
            <person name="Wolf T.M."/>
        </authorList>
    </citation>
    <scope>NUCLEOTIDE SEQUENCE</scope>
    <source>
        <strain evidence="1">MNPRO001-30</strain>
        <tissue evidence="1">Meninges</tissue>
    </source>
</reference>
<protein>
    <submittedName>
        <fullName evidence="1">Uncharacterized protein</fullName>
    </submittedName>
</protein>
<accession>A0AAD5MSW6</accession>
<dbReference type="Proteomes" id="UP001196413">
    <property type="component" value="Unassembled WGS sequence"/>
</dbReference>
<sequence length="112" mass="12564">MFFLYGQQLHTNPVLWGLSVVSLMKGLLVRRRSTPDTDWVRLPTVSRKLACGGSQDFRVDSRRVLGDAVQHARHDEHHNHSHTLPEFTILIGNCAESAKDVGHVIVTNNQAV</sequence>
<evidence type="ECO:0000313" key="1">
    <source>
        <dbReference type="EMBL" id="KAJ1361263.1"/>
    </source>
</evidence>
<evidence type="ECO:0000313" key="2">
    <source>
        <dbReference type="Proteomes" id="UP001196413"/>
    </source>
</evidence>
<dbReference type="EMBL" id="JAHQIW010004147">
    <property type="protein sequence ID" value="KAJ1361263.1"/>
    <property type="molecule type" value="Genomic_DNA"/>
</dbReference>